<dbReference type="SUPFAM" id="SSF57701">
    <property type="entry name" value="Zn2/Cys6 DNA-binding domain"/>
    <property type="match status" value="1"/>
</dbReference>
<proteinExistence type="predicted"/>
<dbReference type="PANTHER" id="PTHR37534">
    <property type="entry name" value="TRANSCRIPTIONAL ACTIVATOR PROTEIN UGA3"/>
    <property type="match status" value="1"/>
</dbReference>
<sequence length="625" mass="70766">MNLESKAAHFKSRSGCARCKKRKIKCDERKPACERCETRGLQCPGYSLNVRWSKKHELRAERLSAQITTTQQGRASTVELERPDENVQQALDWLNSPSQWDYMIPLVPVGTGSTPAALPIDDELQSGGPGWEGLDLNGMAWTETEDSVSSPFSAVGQSSTLQDLLNRDSAVRHQMVSVQVRSHQQDLPREILNIPTALSQYFFSEVIPLYCAWDSKSNIMRSIAENTWQSSGALYHTIQSMAAACLSESFPHLLPVAGQEHARALELIKTKVTSPTQKQAMVLAATFLGHTSSWLSPHNLDMSMFKASCDMLQEMAAETGDNTAASVSFFNDTLDYWAMLLAYLTDNHQLSDRHQRSRPAPTAQAKLVEPHPYCGISHEVIKVLRDTGILIFGYRKHMSKVKFMTEQDLDVFRAALREARQLERIFLSFRLPDMSQIKEPEDPQTPLKHHELMYEAYRHTGLLQLYRVFPDLLNERYTPWDKDSILRPLPDGKTPTAEERSRWLTELAIYIVSILREISFESGTRSAQPFIMVAVSGELRRTNEHLEVRVPASTKISIDQTSTKVVQARKFLASRLAAYIHILPIKKTGVIFELINHVWEALDSGEQDVYWLDVAYEKKLGTLFG</sequence>
<accession>A0A8H4KVR4</accession>
<name>A0A8H4KVR4_9HYPO</name>
<dbReference type="GO" id="GO:0008270">
    <property type="term" value="F:zinc ion binding"/>
    <property type="evidence" value="ECO:0007669"/>
    <property type="project" value="InterPro"/>
</dbReference>
<dbReference type="Gene3D" id="4.10.240.10">
    <property type="entry name" value="Zn(2)-C6 fungal-type DNA-binding domain"/>
    <property type="match status" value="1"/>
</dbReference>
<evidence type="ECO:0000313" key="4">
    <source>
        <dbReference type="EMBL" id="KAF4457092.1"/>
    </source>
</evidence>
<dbReference type="GO" id="GO:0005634">
    <property type="term" value="C:nucleus"/>
    <property type="evidence" value="ECO:0007669"/>
    <property type="project" value="UniProtKB-SubCell"/>
</dbReference>
<evidence type="ECO:0000313" key="5">
    <source>
        <dbReference type="Proteomes" id="UP000605986"/>
    </source>
</evidence>
<dbReference type="Pfam" id="PF11951">
    <property type="entry name" value="Fungal_trans_2"/>
    <property type="match status" value="1"/>
</dbReference>
<comment type="subcellular location">
    <subcellularLocation>
        <location evidence="1">Nucleus</location>
    </subcellularLocation>
</comment>
<dbReference type="SMART" id="SM00066">
    <property type="entry name" value="GAL4"/>
    <property type="match status" value="1"/>
</dbReference>
<dbReference type="Pfam" id="PF00172">
    <property type="entry name" value="Zn_clus"/>
    <property type="match status" value="1"/>
</dbReference>
<feature type="domain" description="Zn(2)-C6 fungal-type" evidence="3">
    <location>
        <begin position="15"/>
        <end position="43"/>
    </location>
</feature>
<dbReference type="PROSITE" id="PS50048">
    <property type="entry name" value="ZN2_CY6_FUNGAL_2"/>
    <property type="match status" value="1"/>
</dbReference>
<keyword evidence="2" id="KW-0539">Nucleus</keyword>
<dbReference type="Proteomes" id="UP000605986">
    <property type="component" value="Unassembled WGS sequence"/>
</dbReference>
<dbReference type="GO" id="GO:0045944">
    <property type="term" value="P:positive regulation of transcription by RNA polymerase II"/>
    <property type="evidence" value="ECO:0007669"/>
    <property type="project" value="TreeGrafter"/>
</dbReference>
<evidence type="ECO:0000259" key="3">
    <source>
        <dbReference type="PROSITE" id="PS50048"/>
    </source>
</evidence>
<gene>
    <name evidence="4" type="ORF">F53441_880</name>
</gene>
<comment type="caution">
    <text evidence="4">The sequence shown here is derived from an EMBL/GenBank/DDBJ whole genome shotgun (WGS) entry which is preliminary data.</text>
</comment>
<dbReference type="InterPro" id="IPR036864">
    <property type="entry name" value="Zn2-C6_fun-type_DNA-bd_sf"/>
</dbReference>
<organism evidence="4 5">
    <name type="scientific">Fusarium austroafricanum</name>
    <dbReference type="NCBI Taxonomy" id="2364996"/>
    <lineage>
        <taxon>Eukaryota</taxon>
        <taxon>Fungi</taxon>
        <taxon>Dikarya</taxon>
        <taxon>Ascomycota</taxon>
        <taxon>Pezizomycotina</taxon>
        <taxon>Sordariomycetes</taxon>
        <taxon>Hypocreomycetidae</taxon>
        <taxon>Hypocreales</taxon>
        <taxon>Nectriaceae</taxon>
        <taxon>Fusarium</taxon>
        <taxon>Fusarium concolor species complex</taxon>
    </lineage>
</organism>
<reference evidence="4" key="1">
    <citation type="submission" date="2020-01" db="EMBL/GenBank/DDBJ databases">
        <title>Identification and distribution of gene clusters putatively required for synthesis of sphingolipid metabolism inhibitors in phylogenetically diverse species of the filamentous fungus Fusarium.</title>
        <authorList>
            <person name="Kim H.-S."/>
            <person name="Busman M."/>
            <person name="Brown D.W."/>
            <person name="Divon H."/>
            <person name="Uhlig S."/>
            <person name="Proctor R.H."/>
        </authorList>
    </citation>
    <scope>NUCLEOTIDE SEQUENCE</scope>
    <source>
        <strain evidence="4">NRRL 53441</strain>
    </source>
</reference>
<dbReference type="OrthoDB" id="4835445at2759"/>
<dbReference type="EMBL" id="JAADJG010000034">
    <property type="protein sequence ID" value="KAF4457092.1"/>
    <property type="molecule type" value="Genomic_DNA"/>
</dbReference>
<dbReference type="GO" id="GO:0000981">
    <property type="term" value="F:DNA-binding transcription factor activity, RNA polymerase II-specific"/>
    <property type="evidence" value="ECO:0007669"/>
    <property type="project" value="InterPro"/>
</dbReference>
<dbReference type="PROSITE" id="PS00463">
    <property type="entry name" value="ZN2_CY6_FUNGAL_1"/>
    <property type="match status" value="1"/>
</dbReference>
<dbReference type="InterPro" id="IPR001138">
    <property type="entry name" value="Zn2Cys6_DnaBD"/>
</dbReference>
<protein>
    <submittedName>
        <fullName evidence="4">C6 zinc finger protein</fullName>
    </submittedName>
</protein>
<dbReference type="CDD" id="cd00067">
    <property type="entry name" value="GAL4"/>
    <property type="match status" value="1"/>
</dbReference>
<evidence type="ECO:0000256" key="1">
    <source>
        <dbReference type="ARBA" id="ARBA00004123"/>
    </source>
</evidence>
<dbReference type="AlphaFoldDB" id="A0A8H4KVR4"/>
<evidence type="ECO:0000256" key="2">
    <source>
        <dbReference type="ARBA" id="ARBA00023242"/>
    </source>
</evidence>
<dbReference type="PANTHER" id="PTHR37534:SF11">
    <property type="entry name" value="ZN(II)2CYS6 TRANSCRIPTION FACTOR (EUROFUNG)"/>
    <property type="match status" value="1"/>
</dbReference>
<dbReference type="GO" id="GO:0000976">
    <property type="term" value="F:transcription cis-regulatory region binding"/>
    <property type="evidence" value="ECO:0007669"/>
    <property type="project" value="TreeGrafter"/>
</dbReference>
<keyword evidence="5" id="KW-1185">Reference proteome</keyword>
<dbReference type="InterPro" id="IPR021858">
    <property type="entry name" value="Fun_TF"/>
</dbReference>